<dbReference type="Pfam" id="PF25927">
    <property type="entry name" value="DUF7972"/>
    <property type="match status" value="1"/>
</dbReference>
<dbReference type="Proteomes" id="UP000006794">
    <property type="component" value="Chromosome"/>
</dbReference>
<dbReference type="KEGG" id="hxa:Halxa_1953"/>
<sequence>MDDRFSRWLLLSGDRFRVATGILVTMAVVVLIPLFSQFDVRNLTPLIYIASALIGGNITLITLVVAINQVILSQELKSPGALRDEIDQSDDYRQAALDQPAPPTDPADFLQQLLQQTQEHADSLAELLPDSTSGTDTHLIDELPEECAQISEELGTGPDKLSSVIVPLLGIEYATHIHECNQLESDYERGEHEQLLSTLDALSADLKNLDIARQYFTTAFMKEELAKLSRSLLYIGVLAISLPVALLIQLATFPTAVAPMPTVLVFTLLTVVVGLVPLALLIAFILRVAAVAQHIASITPFMT</sequence>
<protein>
    <submittedName>
        <fullName evidence="2">Uncharacterized protein</fullName>
    </submittedName>
</protein>
<name>F8D876_HALXS</name>
<reference evidence="2 3" key="1">
    <citation type="journal article" date="2012" name="Stand. Genomic Sci.">
        <title>Complete genome sequence of Halopiger xanaduensis type strain (SH-6(T)).</title>
        <authorList>
            <person name="Anderson I."/>
            <person name="Tindall B.J."/>
            <person name="Rohde M."/>
            <person name="Lucas S."/>
            <person name="Han J."/>
            <person name="Lapidus A."/>
            <person name="Cheng J.F."/>
            <person name="Goodwin L."/>
            <person name="Pitluck S."/>
            <person name="Peters L."/>
            <person name="Pati A."/>
            <person name="Mikhailova N."/>
            <person name="Pagani I."/>
            <person name="Teshima H."/>
            <person name="Han C."/>
            <person name="Tapia R."/>
            <person name="Land M."/>
            <person name="Woyke T."/>
            <person name="Klenk H.P."/>
            <person name="Kyrpides N."/>
            <person name="Ivanova N."/>
        </authorList>
    </citation>
    <scope>NUCLEOTIDE SEQUENCE [LARGE SCALE GENOMIC DNA]</scope>
    <source>
        <strain evidence="3">DSM 18323 / JCM 14033 / SH-6</strain>
    </source>
</reference>
<dbReference type="RefSeq" id="WP_013879473.1">
    <property type="nucleotide sequence ID" value="NC_015666.1"/>
</dbReference>
<dbReference type="OrthoDB" id="265845at2157"/>
<feature type="transmembrane region" description="Helical" evidence="1">
    <location>
        <begin position="263"/>
        <end position="286"/>
    </location>
</feature>
<dbReference type="AlphaFoldDB" id="F8D876"/>
<evidence type="ECO:0000313" key="3">
    <source>
        <dbReference type="Proteomes" id="UP000006794"/>
    </source>
</evidence>
<evidence type="ECO:0000313" key="2">
    <source>
        <dbReference type="EMBL" id="AEH36580.1"/>
    </source>
</evidence>
<dbReference type="EMBL" id="CP002839">
    <property type="protein sequence ID" value="AEH36580.1"/>
    <property type="molecule type" value="Genomic_DNA"/>
</dbReference>
<dbReference type="eggNOG" id="arCOG08131">
    <property type="taxonomic scope" value="Archaea"/>
</dbReference>
<dbReference type="InterPro" id="IPR058278">
    <property type="entry name" value="DUF7972"/>
</dbReference>
<feature type="transmembrane region" description="Helical" evidence="1">
    <location>
        <begin position="16"/>
        <end position="35"/>
    </location>
</feature>
<keyword evidence="3" id="KW-1185">Reference proteome</keyword>
<keyword evidence="1" id="KW-1133">Transmembrane helix</keyword>
<proteinExistence type="predicted"/>
<dbReference type="HOGENOM" id="CLU_061327_0_0_2"/>
<evidence type="ECO:0000256" key="1">
    <source>
        <dbReference type="SAM" id="Phobius"/>
    </source>
</evidence>
<organism evidence="2 3">
    <name type="scientific">Halopiger xanaduensis (strain DSM 18323 / JCM 14033 / SH-6)</name>
    <dbReference type="NCBI Taxonomy" id="797210"/>
    <lineage>
        <taxon>Archaea</taxon>
        <taxon>Methanobacteriati</taxon>
        <taxon>Methanobacteriota</taxon>
        <taxon>Stenosarchaea group</taxon>
        <taxon>Halobacteria</taxon>
        <taxon>Halobacteriales</taxon>
        <taxon>Natrialbaceae</taxon>
        <taxon>Halopiger</taxon>
    </lineage>
</organism>
<feature type="transmembrane region" description="Helical" evidence="1">
    <location>
        <begin position="47"/>
        <end position="67"/>
    </location>
</feature>
<keyword evidence="1" id="KW-0472">Membrane</keyword>
<accession>F8D876</accession>
<feature type="transmembrane region" description="Helical" evidence="1">
    <location>
        <begin position="231"/>
        <end position="251"/>
    </location>
</feature>
<keyword evidence="1" id="KW-0812">Transmembrane</keyword>
<gene>
    <name evidence="2" type="ordered locus">Halxa_1953</name>
</gene>
<dbReference type="GeneID" id="10796917"/>